<dbReference type="PANTHER" id="PTHR11360">
    <property type="entry name" value="MONOCARBOXYLATE TRANSPORTER"/>
    <property type="match status" value="1"/>
</dbReference>
<feature type="transmembrane region" description="Helical" evidence="4">
    <location>
        <begin position="526"/>
        <end position="546"/>
    </location>
</feature>
<name>A0A2W0ER77_PSEJE</name>
<dbReference type="PANTHER" id="PTHR11360:SF317">
    <property type="entry name" value="MAJOR FACILITATOR SUPERFAMILY (MFS) PROFILE DOMAIN-CONTAINING PROTEIN-RELATED"/>
    <property type="match status" value="1"/>
</dbReference>
<evidence type="ECO:0000313" key="7">
    <source>
        <dbReference type="Proteomes" id="UP000247437"/>
    </source>
</evidence>
<feature type="transmembrane region" description="Helical" evidence="4">
    <location>
        <begin position="187"/>
        <end position="210"/>
    </location>
</feature>
<evidence type="ECO:0000256" key="4">
    <source>
        <dbReference type="SAM" id="Phobius"/>
    </source>
</evidence>
<dbReference type="PROSITE" id="PS50850">
    <property type="entry name" value="MFS"/>
    <property type="match status" value="1"/>
</dbReference>
<organism evidence="6 7">
    <name type="scientific">Pseudomonas jessenii</name>
    <dbReference type="NCBI Taxonomy" id="77298"/>
    <lineage>
        <taxon>Bacteria</taxon>
        <taxon>Pseudomonadati</taxon>
        <taxon>Pseudomonadota</taxon>
        <taxon>Gammaproteobacteria</taxon>
        <taxon>Pseudomonadales</taxon>
        <taxon>Pseudomonadaceae</taxon>
        <taxon>Pseudomonas</taxon>
    </lineage>
</organism>
<feature type="transmembrane region" description="Helical" evidence="4">
    <location>
        <begin position="464"/>
        <end position="483"/>
    </location>
</feature>
<keyword evidence="3 4" id="KW-0472">Membrane</keyword>
<evidence type="ECO:0000256" key="3">
    <source>
        <dbReference type="ARBA" id="ARBA00023136"/>
    </source>
</evidence>
<dbReference type="InterPro" id="IPR011701">
    <property type="entry name" value="MFS"/>
</dbReference>
<feature type="transmembrane region" description="Helical" evidence="4">
    <location>
        <begin position="32"/>
        <end position="56"/>
    </location>
</feature>
<comment type="caution">
    <text evidence="6">The sequence shown here is derived from an EMBL/GenBank/DDBJ whole genome shotgun (WGS) entry which is preliminary data.</text>
</comment>
<feature type="transmembrane region" description="Helical" evidence="4">
    <location>
        <begin position="147"/>
        <end position="166"/>
    </location>
</feature>
<dbReference type="Pfam" id="PF07690">
    <property type="entry name" value="MFS_1"/>
    <property type="match status" value="1"/>
</dbReference>
<feature type="transmembrane region" description="Helical" evidence="4">
    <location>
        <begin position="122"/>
        <end position="141"/>
    </location>
</feature>
<feature type="transmembrane region" description="Helical" evidence="4">
    <location>
        <begin position="365"/>
        <end position="382"/>
    </location>
</feature>
<feature type="transmembrane region" description="Helical" evidence="4">
    <location>
        <begin position="91"/>
        <end position="110"/>
    </location>
</feature>
<dbReference type="GO" id="GO:0022857">
    <property type="term" value="F:transmembrane transporter activity"/>
    <property type="evidence" value="ECO:0007669"/>
    <property type="project" value="InterPro"/>
</dbReference>
<feature type="domain" description="Major facilitator superfamily (MFS) profile" evidence="5">
    <location>
        <begin position="38"/>
        <end position="488"/>
    </location>
</feature>
<dbReference type="EMBL" id="PDLL01000108">
    <property type="protein sequence ID" value="PYY70396.1"/>
    <property type="molecule type" value="Genomic_DNA"/>
</dbReference>
<evidence type="ECO:0000256" key="1">
    <source>
        <dbReference type="ARBA" id="ARBA00022692"/>
    </source>
</evidence>
<dbReference type="Proteomes" id="UP000247437">
    <property type="component" value="Unassembled WGS sequence"/>
</dbReference>
<evidence type="ECO:0000256" key="2">
    <source>
        <dbReference type="ARBA" id="ARBA00022989"/>
    </source>
</evidence>
<gene>
    <name evidence="6" type="ORF">CRX42_11505</name>
</gene>
<keyword evidence="1 4" id="KW-0812">Transmembrane</keyword>
<dbReference type="InterPro" id="IPR020846">
    <property type="entry name" value="MFS_dom"/>
</dbReference>
<feature type="transmembrane region" description="Helical" evidence="4">
    <location>
        <begin position="324"/>
        <end position="344"/>
    </location>
</feature>
<feature type="transmembrane region" description="Helical" evidence="4">
    <location>
        <begin position="216"/>
        <end position="237"/>
    </location>
</feature>
<dbReference type="Gene3D" id="1.20.1250.20">
    <property type="entry name" value="MFS general substrate transporter like domains"/>
    <property type="match status" value="2"/>
</dbReference>
<evidence type="ECO:0000259" key="5">
    <source>
        <dbReference type="PROSITE" id="PS50850"/>
    </source>
</evidence>
<dbReference type="SUPFAM" id="SSF103473">
    <property type="entry name" value="MFS general substrate transporter"/>
    <property type="match status" value="1"/>
</dbReference>
<reference evidence="6 7" key="1">
    <citation type="journal article" date="2018" name="Appl. Microbiol. Biotechnol.">
        <title>Characterization of the caprolactam degradation pathway in Pseudomonas jessenii using mass spectrometry-based proteomics.</title>
        <authorList>
            <person name="Otzen M."/>
            <person name="Palacio C."/>
            <person name="Janssen D.B."/>
        </authorList>
    </citation>
    <scope>NUCLEOTIDE SEQUENCE [LARGE SCALE GENOMIC DNA]</scope>
    <source>
        <strain evidence="6 7">GO3</strain>
    </source>
</reference>
<feature type="transmembrane region" description="Helical" evidence="4">
    <location>
        <begin position="425"/>
        <end position="444"/>
    </location>
</feature>
<protein>
    <submittedName>
        <fullName evidence="6">MFS transporter</fullName>
    </submittedName>
</protein>
<feature type="transmembrane region" description="Helical" evidence="4">
    <location>
        <begin position="388"/>
        <end position="413"/>
    </location>
</feature>
<sequence length="554" mass="58992">MTTSTTADGFSADQPAFLSKERIIAKPGFNRWLVPPAALAIHLCIGMAYGFSVFWLPLSKALGITAPVACAPDMSFTAQVFSSQCDWPISMLGWIYTLFFIFLGCSAAIWGGWLEHAGPRKAGVVSALCWCGGLLISALGVYTHQIWLMWIGSGVIGGIGLGLGYISPVSTLIKWFPDKRGMATGMAIMGFGGGAMVGAPLAAALMGHFASPTSVGVWQSFLVMAAIYFVFMIGGALSYRVPPTGWKPEGWTAPAKKASKAMITHRHVHVNVAWKTPQFRLVWLVLCLNVSAGIGILGMASPLLQEVFAGKLLGNDLTFGQLDASQLASIAAIAAGFTGLLSLFNIGGRFFWASFSDYLGRKNTYFVFFALGFALYGLIPNLGHLGSIALFVAAFCIILSMYGGGFATVPAYLADLFGTQMVGAIHGRLLTAWAAAGVLGPVLVNYLREYQLSIGVERAAAYDITLYILAGLLVLGFVCNLLVRPVADKYFMTDAELAAEQALGHDKGADGTTVLEWKAAPGTKPLAIAAWLMVGIPLAWGVWVTLQKTAVLFH</sequence>
<dbReference type="RefSeq" id="WP_110659521.1">
    <property type="nucleotide sequence ID" value="NZ_PDLL01000108.1"/>
</dbReference>
<dbReference type="CDD" id="cd17353">
    <property type="entry name" value="MFS_OFA_like"/>
    <property type="match status" value="1"/>
</dbReference>
<feature type="transmembrane region" description="Helical" evidence="4">
    <location>
        <begin position="281"/>
        <end position="304"/>
    </location>
</feature>
<accession>A0A2W0ER77</accession>
<dbReference type="InterPro" id="IPR036259">
    <property type="entry name" value="MFS_trans_sf"/>
</dbReference>
<dbReference type="OrthoDB" id="9793415at2"/>
<evidence type="ECO:0000313" key="6">
    <source>
        <dbReference type="EMBL" id="PYY70396.1"/>
    </source>
</evidence>
<proteinExistence type="predicted"/>
<dbReference type="InterPro" id="IPR050327">
    <property type="entry name" value="Proton-linked_MCT"/>
</dbReference>
<keyword evidence="2 4" id="KW-1133">Transmembrane helix</keyword>
<dbReference type="AlphaFoldDB" id="A0A2W0ER77"/>